<sequence>MLRAYQSDAIVGQVADKTAKNPLDVTGEQLKANIRRIREARNFTFQKLSDELARIGRPIPTLGLSRIEKGERRVDADDLVALALVLGVNVSALLLPPTARGVGEVTGVGRPVSSFRLWTWASGEQPLPPEDDPSVDKEKLAQAKADDFGMWSDYWDERGRRWDTESRPHHRIDRSRDWAKHHEALSRAASAAQAAVDAGMSLPAVLDFLMESVTQHAMFERVDGSERELVTVGDQLYNLRSASDNWRQLPDEEVRAFLAASKRPAADTET</sequence>
<dbReference type="Gene3D" id="1.10.260.40">
    <property type="entry name" value="lambda repressor-like DNA-binding domains"/>
    <property type="match status" value="1"/>
</dbReference>
<evidence type="ECO:0000313" key="2">
    <source>
        <dbReference type="EMBL" id="GAA3531297.1"/>
    </source>
</evidence>
<dbReference type="RefSeq" id="WP_345558694.1">
    <property type="nucleotide sequence ID" value="NZ_BAABDQ010000001.1"/>
</dbReference>
<gene>
    <name evidence="2" type="ORF">GCM10022419_008000</name>
</gene>
<accession>A0ABP6VA02</accession>
<dbReference type="SUPFAM" id="SSF47413">
    <property type="entry name" value="lambda repressor-like DNA-binding domains"/>
    <property type="match status" value="1"/>
</dbReference>
<dbReference type="PROSITE" id="PS50943">
    <property type="entry name" value="HTH_CROC1"/>
    <property type="match status" value="1"/>
</dbReference>
<dbReference type="InterPro" id="IPR010982">
    <property type="entry name" value="Lambda_DNA-bd_dom_sf"/>
</dbReference>
<dbReference type="EMBL" id="BAABDQ010000001">
    <property type="protein sequence ID" value="GAA3531297.1"/>
    <property type="molecule type" value="Genomic_DNA"/>
</dbReference>
<dbReference type="InterPro" id="IPR001387">
    <property type="entry name" value="Cro/C1-type_HTH"/>
</dbReference>
<dbReference type="Proteomes" id="UP001500630">
    <property type="component" value="Unassembled WGS sequence"/>
</dbReference>
<name>A0ABP6VA02_9ACTN</name>
<organism evidence="2 3">
    <name type="scientific">Nonomuraea rosea</name>
    <dbReference type="NCBI Taxonomy" id="638574"/>
    <lineage>
        <taxon>Bacteria</taxon>
        <taxon>Bacillati</taxon>
        <taxon>Actinomycetota</taxon>
        <taxon>Actinomycetes</taxon>
        <taxon>Streptosporangiales</taxon>
        <taxon>Streptosporangiaceae</taxon>
        <taxon>Nonomuraea</taxon>
    </lineage>
</organism>
<evidence type="ECO:0000259" key="1">
    <source>
        <dbReference type="PROSITE" id="PS50943"/>
    </source>
</evidence>
<evidence type="ECO:0000313" key="3">
    <source>
        <dbReference type="Proteomes" id="UP001500630"/>
    </source>
</evidence>
<reference evidence="3" key="1">
    <citation type="journal article" date="2019" name="Int. J. Syst. Evol. Microbiol.">
        <title>The Global Catalogue of Microorganisms (GCM) 10K type strain sequencing project: providing services to taxonomists for standard genome sequencing and annotation.</title>
        <authorList>
            <consortium name="The Broad Institute Genomics Platform"/>
            <consortium name="The Broad Institute Genome Sequencing Center for Infectious Disease"/>
            <person name="Wu L."/>
            <person name="Ma J."/>
        </authorList>
    </citation>
    <scope>NUCLEOTIDE SEQUENCE [LARGE SCALE GENOMIC DNA]</scope>
    <source>
        <strain evidence="3">JCM 17326</strain>
    </source>
</reference>
<comment type="caution">
    <text evidence="2">The sequence shown here is derived from an EMBL/GenBank/DDBJ whole genome shotgun (WGS) entry which is preliminary data.</text>
</comment>
<keyword evidence="3" id="KW-1185">Reference proteome</keyword>
<feature type="domain" description="HTH cro/C1-type" evidence="1">
    <location>
        <begin position="64"/>
        <end position="93"/>
    </location>
</feature>
<dbReference type="CDD" id="cd00093">
    <property type="entry name" value="HTH_XRE"/>
    <property type="match status" value="1"/>
</dbReference>
<proteinExistence type="predicted"/>
<protein>
    <recommendedName>
        <fullName evidence="1">HTH cro/C1-type domain-containing protein</fullName>
    </recommendedName>
</protein>
<dbReference type="SMART" id="SM00530">
    <property type="entry name" value="HTH_XRE"/>
    <property type="match status" value="1"/>
</dbReference>